<feature type="transmembrane region" description="Helical" evidence="1">
    <location>
        <begin position="50"/>
        <end position="68"/>
    </location>
</feature>
<name>A0A4C1WJ75_EUMVA</name>
<keyword evidence="3" id="KW-1185">Reference proteome</keyword>
<dbReference type="AlphaFoldDB" id="A0A4C1WJ75"/>
<sequence length="124" mass="14029">MTLALRSLTKTLVRSLAAAVFGVSRADRVEYEYLTEFKIQSPWDEYQKFKLNVAAIFILVLFSVPIPLSAMGFDPAPAFVIYPTSAGSLDHHSNIVRTGGYIDQYSDNARERLLKKLSEIWSKR</sequence>
<keyword evidence="1" id="KW-0812">Transmembrane</keyword>
<protein>
    <submittedName>
        <fullName evidence="2">Uncharacterized protein</fullName>
    </submittedName>
</protein>
<evidence type="ECO:0000256" key="1">
    <source>
        <dbReference type="SAM" id="Phobius"/>
    </source>
</evidence>
<gene>
    <name evidence="2" type="ORF">EVAR_44443_1</name>
</gene>
<dbReference type="Proteomes" id="UP000299102">
    <property type="component" value="Unassembled WGS sequence"/>
</dbReference>
<keyword evidence="1" id="KW-0472">Membrane</keyword>
<evidence type="ECO:0000313" key="3">
    <source>
        <dbReference type="Proteomes" id="UP000299102"/>
    </source>
</evidence>
<comment type="caution">
    <text evidence="2">The sequence shown here is derived from an EMBL/GenBank/DDBJ whole genome shotgun (WGS) entry which is preliminary data.</text>
</comment>
<reference evidence="2 3" key="1">
    <citation type="journal article" date="2019" name="Commun. Biol.">
        <title>The bagworm genome reveals a unique fibroin gene that provides high tensile strength.</title>
        <authorList>
            <person name="Kono N."/>
            <person name="Nakamura H."/>
            <person name="Ohtoshi R."/>
            <person name="Tomita M."/>
            <person name="Numata K."/>
            <person name="Arakawa K."/>
        </authorList>
    </citation>
    <scope>NUCLEOTIDE SEQUENCE [LARGE SCALE GENOMIC DNA]</scope>
</reference>
<dbReference type="EMBL" id="BGZK01000582">
    <property type="protein sequence ID" value="GBP51468.1"/>
    <property type="molecule type" value="Genomic_DNA"/>
</dbReference>
<proteinExistence type="predicted"/>
<organism evidence="2 3">
    <name type="scientific">Eumeta variegata</name>
    <name type="common">Bagworm moth</name>
    <name type="synonym">Eumeta japonica</name>
    <dbReference type="NCBI Taxonomy" id="151549"/>
    <lineage>
        <taxon>Eukaryota</taxon>
        <taxon>Metazoa</taxon>
        <taxon>Ecdysozoa</taxon>
        <taxon>Arthropoda</taxon>
        <taxon>Hexapoda</taxon>
        <taxon>Insecta</taxon>
        <taxon>Pterygota</taxon>
        <taxon>Neoptera</taxon>
        <taxon>Endopterygota</taxon>
        <taxon>Lepidoptera</taxon>
        <taxon>Glossata</taxon>
        <taxon>Ditrysia</taxon>
        <taxon>Tineoidea</taxon>
        <taxon>Psychidae</taxon>
        <taxon>Oiketicinae</taxon>
        <taxon>Eumeta</taxon>
    </lineage>
</organism>
<evidence type="ECO:0000313" key="2">
    <source>
        <dbReference type="EMBL" id="GBP51468.1"/>
    </source>
</evidence>
<accession>A0A4C1WJ75</accession>
<keyword evidence="1" id="KW-1133">Transmembrane helix</keyword>